<dbReference type="Gene3D" id="3.40.50.10150">
    <property type="entry name" value="B12-dependent dehydatase associated subunit"/>
    <property type="match status" value="1"/>
</dbReference>
<gene>
    <name evidence="1" type="ORF">ALO_06818</name>
</gene>
<dbReference type="STRING" id="1009370.ALO_06818"/>
<dbReference type="Proteomes" id="UP000003240">
    <property type="component" value="Unassembled WGS sequence"/>
</dbReference>
<comment type="caution">
    <text evidence="1">The sequence shown here is derived from an EMBL/GenBank/DDBJ whole genome shotgun (WGS) entry which is preliminary data.</text>
</comment>
<dbReference type="Pfam" id="PF02288">
    <property type="entry name" value="Dehydratase_MU"/>
    <property type="match status" value="1"/>
</dbReference>
<organism evidence="1 2">
    <name type="scientific">Acetonema longum DSM 6540</name>
    <dbReference type="NCBI Taxonomy" id="1009370"/>
    <lineage>
        <taxon>Bacteria</taxon>
        <taxon>Bacillati</taxon>
        <taxon>Bacillota</taxon>
        <taxon>Negativicutes</taxon>
        <taxon>Acetonemataceae</taxon>
        <taxon>Acetonema</taxon>
    </lineage>
</organism>
<proteinExistence type="predicted"/>
<dbReference type="EMBL" id="AFGF01000050">
    <property type="protein sequence ID" value="EGO64751.1"/>
    <property type="molecule type" value="Genomic_DNA"/>
</dbReference>
<protein>
    <recommendedName>
        <fullName evidence="3">Dehydratase medium subunit</fullName>
    </recommendedName>
</protein>
<name>F7NH20_9FIRM</name>
<evidence type="ECO:0000313" key="2">
    <source>
        <dbReference type="Proteomes" id="UP000003240"/>
    </source>
</evidence>
<dbReference type="InterPro" id="IPR003208">
    <property type="entry name" value="Dehydtase/Dehydtase_re"/>
</dbReference>
<dbReference type="RefSeq" id="WP_004573183.1">
    <property type="nucleotide sequence ID" value="NZ_AFGF01000050.1"/>
</dbReference>
<dbReference type="eggNOG" id="ENOG503354T">
    <property type="taxonomic scope" value="Bacteria"/>
</dbReference>
<evidence type="ECO:0008006" key="3">
    <source>
        <dbReference type="Google" id="ProtNLM"/>
    </source>
</evidence>
<evidence type="ECO:0000313" key="1">
    <source>
        <dbReference type="EMBL" id="EGO64751.1"/>
    </source>
</evidence>
<sequence>MTNGEVTVRPCVMVYTLPHPELSLKQREVQAGMEEEGIPWVTEERDKSETAVLAFQAASVSRLGVGVAIGSEELCVHYYKLPVREPLFFLSGRGTPAQWRLMGSHAARLVKGIPFKELPAEQPGQEAEAILDIALVNEIVEKILHELQTRRP</sequence>
<dbReference type="SUPFAM" id="SSF52968">
    <property type="entry name" value="B12-dependent dehydatase associated subunit"/>
    <property type="match status" value="1"/>
</dbReference>
<dbReference type="InterPro" id="IPR010254">
    <property type="entry name" value="B12-dep_deHydtase_bsu"/>
</dbReference>
<dbReference type="AlphaFoldDB" id="F7NH20"/>
<accession>F7NH20</accession>
<dbReference type="OrthoDB" id="308037at2"/>
<reference evidence="1 2" key="1">
    <citation type="journal article" date="2011" name="EMBO J.">
        <title>Structural diversity of bacterial flagellar motors.</title>
        <authorList>
            <person name="Chen S."/>
            <person name="Beeby M."/>
            <person name="Murphy G.E."/>
            <person name="Leadbetter J.R."/>
            <person name="Hendrixson D.R."/>
            <person name="Briegel A."/>
            <person name="Li Z."/>
            <person name="Shi J."/>
            <person name="Tocheva E.I."/>
            <person name="Muller A."/>
            <person name="Dobro M.J."/>
            <person name="Jensen G.J."/>
        </authorList>
    </citation>
    <scope>NUCLEOTIDE SEQUENCE [LARGE SCALE GENOMIC DNA]</scope>
    <source>
        <strain evidence="1 2">DSM 6540</strain>
    </source>
</reference>
<keyword evidence="2" id="KW-1185">Reference proteome</keyword>